<name>A0A0E8C6S6_BORPT</name>
<dbReference type="PRINTS" id="PR00039">
    <property type="entry name" value="HTHLYSR"/>
</dbReference>
<dbReference type="GO" id="GO:0000976">
    <property type="term" value="F:transcription cis-regulatory region binding"/>
    <property type="evidence" value="ECO:0007669"/>
    <property type="project" value="TreeGrafter"/>
</dbReference>
<dbReference type="SUPFAM" id="SSF46785">
    <property type="entry name" value="Winged helix' DNA-binding domain"/>
    <property type="match status" value="1"/>
</dbReference>
<proteinExistence type="inferred from homology"/>
<evidence type="ECO:0000256" key="2">
    <source>
        <dbReference type="ARBA" id="ARBA00023015"/>
    </source>
</evidence>
<dbReference type="Proteomes" id="UP000255014">
    <property type="component" value="Unassembled WGS sequence"/>
</dbReference>
<dbReference type="InterPro" id="IPR000847">
    <property type="entry name" value="LysR_HTH_N"/>
</dbReference>
<dbReference type="AlphaFoldDB" id="A0A0E8C6S6"/>
<gene>
    <name evidence="5" type="primary">cmpR_10</name>
    <name evidence="5" type="ORF">NCTC10911_02663</name>
</gene>
<sequence>MKLPTPVQIETICTVDRLRTFTAAAAYLHTTQSAISARVREVEEMLGVILFKRNGRNVETTLDGRRFVEATAPLQQRLADFMGTFLEPHAISGRIRLAVGNSSMGRVSSMLSAIEKVLPNICFDLEVMYAAEILRDLEAGRTDIGVFHTPSRLDSKLFIHTSIGTEPTQWLMSGALRADFERRSPGFGLQTLLDHCQIWCVPKPAFYFDQAIESIASHGGKIRRLSTSGNMPATVDILLAHGGIGLITDHLSQAHCQNGSLVAAFDGISPPGFDYVLACARSRQSHLLGTVMEIATAAVHAGAAAPALRPVPAR</sequence>
<evidence type="ECO:0000256" key="4">
    <source>
        <dbReference type="ARBA" id="ARBA00023163"/>
    </source>
</evidence>
<dbReference type="InterPro" id="IPR005119">
    <property type="entry name" value="LysR_subst-bd"/>
</dbReference>
<dbReference type="InterPro" id="IPR036388">
    <property type="entry name" value="WH-like_DNA-bd_sf"/>
</dbReference>
<accession>A0A0E8C6S6</accession>
<dbReference type="PANTHER" id="PTHR30126:SF40">
    <property type="entry name" value="HTH-TYPE TRANSCRIPTIONAL REGULATOR GLTR"/>
    <property type="match status" value="1"/>
</dbReference>
<dbReference type="OMA" id="ESLMNTW"/>
<dbReference type="PROSITE" id="PS50931">
    <property type="entry name" value="HTH_LYSR"/>
    <property type="match status" value="1"/>
</dbReference>
<keyword evidence="2" id="KW-0805">Transcription regulation</keyword>
<dbReference type="GO" id="GO:0003700">
    <property type="term" value="F:DNA-binding transcription factor activity"/>
    <property type="evidence" value="ECO:0007669"/>
    <property type="project" value="InterPro"/>
</dbReference>
<keyword evidence="3" id="KW-0238">DNA-binding</keyword>
<dbReference type="Pfam" id="PF00126">
    <property type="entry name" value="HTH_1"/>
    <property type="match status" value="1"/>
</dbReference>
<evidence type="ECO:0000313" key="5">
    <source>
        <dbReference type="EMBL" id="SUV65626.1"/>
    </source>
</evidence>
<evidence type="ECO:0000256" key="3">
    <source>
        <dbReference type="ARBA" id="ARBA00023125"/>
    </source>
</evidence>
<evidence type="ECO:0000256" key="1">
    <source>
        <dbReference type="ARBA" id="ARBA00009437"/>
    </source>
</evidence>
<reference evidence="5 6" key="1">
    <citation type="submission" date="2018-06" db="EMBL/GenBank/DDBJ databases">
        <authorList>
            <consortium name="Pathogen Informatics"/>
            <person name="Doyle S."/>
        </authorList>
    </citation>
    <scope>NUCLEOTIDE SEQUENCE [LARGE SCALE GENOMIC DNA]</scope>
    <source>
        <strain evidence="5 6">NCTC10911</strain>
    </source>
</reference>
<keyword evidence="4" id="KW-0804">Transcription</keyword>
<dbReference type="Gene3D" id="1.10.10.10">
    <property type="entry name" value="Winged helix-like DNA-binding domain superfamily/Winged helix DNA-binding domain"/>
    <property type="match status" value="1"/>
</dbReference>
<dbReference type="RefSeq" id="WP_010930494.1">
    <property type="nucleotide sequence ID" value="NZ_AP024746.1"/>
</dbReference>
<organism evidence="5 6">
    <name type="scientific">Bordetella pertussis</name>
    <dbReference type="NCBI Taxonomy" id="520"/>
    <lineage>
        <taxon>Bacteria</taxon>
        <taxon>Pseudomonadati</taxon>
        <taxon>Pseudomonadota</taxon>
        <taxon>Betaproteobacteria</taxon>
        <taxon>Burkholderiales</taxon>
        <taxon>Alcaligenaceae</taxon>
        <taxon>Bordetella</taxon>
    </lineage>
</organism>
<dbReference type="EMBL" id="UFTT01000002">
    <property type="protein sequence ID" value="SUV65626.1"/>
    <property type="molecule type" value="Genomic_DNA"/>
</dbReference>
<dbReference type="SUPFAM" id="SSF53850">
    <property type="entry name" value="Periplasmic binding protein-like II"/>
    <property type="match status" value="1"/>
</dbReference>
<evidence type="ECO:0000313" key="6">
    <source>
        <dbReference type="Proteomes" id="UP000255014"/>
    </source>
</evidence>
<dbReference type="Gene3D" id="3.40.190.10">
    <property type="entry name" value="Periplasmic binding protein-like II"/>
    <property type="match status" value="2"/>
</dbReference>
<dbReference type="InterPro" id="IPR036390">
    <property type="entry name" value="WH_DNA-bd_sf"/>
</dbReference>
<dbReference type="Pfam" id="PF03466">
    <property type="entry name" value="LysR_substrate"/>
    <property type="match status" value="1"/>
</dbReference>
<comment type="similarity">
    <text evidence="1">Belongs to the LysR transcriptional regulatory family.</text>
</comment>
<dbReference type="PANTHER" id="PTHR30126">
    <property type="entry name" value="HTH-TYPE TRANSCRIPTIONAL REGULATOR"/>
    <property type="match status" value="1"/>
</dbReference>
<protein>
    <submittedName>
        <fullName evidence="5">HTH-type transcriptional activator CmpR</fullName>
    </submittedName>
</protein>
<dbReference type="GeneID" id="69601580"/>